<dbReference type="Proteomes" id="UP001221413">
    <property type="component" value="Unassembled WGS sequence"/>
</dbReference>
<feature type="domain" description="Cytochrome b5 heme-binding" evidence="3">
    <location>
        <begin position="21"/>
        <end position="104"/>
    </location>
</feature>
<evidence type="ECO:0000256" key="2">
    <source>
        <dbReference type="SAM" id="MobiDB-lite"/>
    </source>
</evidence>
<dbReference type="SUPFAM" id="SSF55856">
    <property type="entry name" value="Cytochrome b5-like heme/steroid binding domain"/>
    <property type="match status" value="1"/>
</dbReference>
<dbReference type="GO" id="GO:0016020">
    <property type="term" value="C:membrane"/>
    <property type="evidence" value="ECO:0007669"/>
    <property type="project" value="TreeGrafter"/>
</dbReference>
<feature type="region of interest" description="Disordered" evidence="2">
    <location>
        <begin position="43"/>
        <end position="79"/>
    </location>
</feature>
<dbReference type="AlphaFoldDB" id="A0AAD6IRX3"/>
<evidence type="ECO:0000313" key="5">
    <source>
        <dbReference type="Proteomes" id="UP001221413"/>
    </source>
</evidence>
<dbReference type="InterPro" id="IPR050577">
    <property type="entry name" value="MAPR/NEUFC/NENF-like"/>
</dbReference>
<evidence type="ECO:0000313" key="4">
    <source>
        <dbReference type="EMBL" id="KAJ6257256.1"/>
    </source>
</evidence>
<name>A0AAD6IRX3_DREDA</name>
<dbReference type="Gene3D" id="3.10.120.10">
    <property type="entry name" value="Cytochrome b5-like heme/steroid binding domain"/>
    <property type="match status" value="1"/>
</dbReference>
<dbReference type="PANTHER" id="PTHR10281:SF115">
    <property type="entry name" value="BINDING PROTEIN, PUTATIVE (AFU_ORTHOLOGUE AFUA_4G06240)-RELATED"/>
    <property type="match status" value="1"/>
</dbReference>
<accession>A0AAD6IRX3</accession>
<comment type="similarity">
    <text evidence="1">Belongs to the cytochrome b5 family. MAPR subfamily.</text>
</comment>
<dbReference type="EMBL" id="JAQGDS010000011">
    <property type="protein sequence ID" value="KAJ6257256.1"/>
    <property type="molecule type" value="Genomic_DNA"/>
</dbReference>
<dbReference type="InterPro" id="IPR036400">
    <property type="entry name" value="Cyt_B5-like_heme/steroid_sf"/>
</dbReference>
<comment type="caution">
    <text evidence="4">The sequence shown here is derived from an EMBL/GenBank/DDBJ whole genome shotgun (WGS) entry which is preliminary data.</text>
</comment>
<dbReference type="SMART" id="SM01117">
    <property type="entry name" value="Cyt-b5"/>
    <property type="match status" value="1"/>
</dbReference>
<protein>
    <recommendedName>
        <fullName evidence="3">Cytochrome b5 heme-binding domain-containing protein</fullName>
    </recommendedName>
</protein>
<evidence type="ECO:0000256" key="1">
    <source>
        <dbReference type="ARBA" id="ARBA00038357"/>
    </source>
</evidence>
<proteinExistence type="inferred from homology"/>
<organism evidence="4 5">
    <name type="scientific">Drechslerella dactyloides</name>
    <name type="common">Nematode-trapping fungus</name>
    <name type="synonym">Arthrobotrys dactyloides</name>
    <dbReference type="NCBI Taxonomy" id="74499"/>
    <lineage>
        <taxon>Eukaryota</taxon>
        <taxon>Fungi</taxon>
        <taxon>Dikarya</taxon>
        <taxon>Ascomycota</taxon>
        <taxon>Pezizomycotina</taxon>
        <taxon>Orbiliomycetes</taxon>
        <taxon>Orbiliales</taxon>
        <taxon>Orbiliaceae</taxon>
        <taxon>Drechslerella</taxon>
    </lineage>
</organism>
<dbReference type="GO" id="GO:0005783">
    <property type="term" value="C:endoplasmic reticulum"/>
    <property type="evidence" value="ECO:0007669"/>
    <property type="project" value="TreeGrafter"/>
</dbReference>
<evidence type="ECO:0000259" key="3">
    <source>
        <dbReference type="SMART" id="SM01117"/>
    </source>
</evidence>
<keyword evidence="5" id="KW-1185">Reference proteome</keyword>
<sequence length="109" mass="12142">MSGKFLPKEPVTLDPPKDDIITKEYLSKCDAIKGIVFDVSSKASSYGPGGSYHRKDASHGLGKSSLKPEDAHSDYSQLDESSMETLDNWFTFFKNRYNIMGKLQVNESS</sequence>
<gene>
    <name evidence="4" type="ORF">Dda_8145</name>
</gene>
<reference evidence="4" key="1">
    <citation type="submission" date="2023-01" db="EMBL/GenBank/DDBJ databases">
        <title>The chitinases involved in constricting ring structure development in the nematode-trapping fungus Drechslerella dactyloides.</title>
        <authorList>
            <person name="Wang R."/>
            <person name="Zhang L."/>
            <person name="Tang P."/>
            <person name="Li S."/>
            <person name="Liang L."/>
        </authorList>
    </citation>
    <scope>NUCLEOTIDE SEQUENCE</scope>
    <source>
        <strain evidence="4">YMF1.00031</strain>
    </source>
</reference>
<dbReference type="InterPro" id="IPR001199">
    <property type="entry name" value="Cyt_B5-like_heme/steroid-bd"/>
</dbReference>
<dbReference type="PANTHER" id="PTHR10281">
    <property type="entry name" value="MEMBRANE-ASSOCIATED PROGESTERONE RECEPTOR COMPONENT-RELATED"/>
    <property type="match status" value="1"/>
</dbReference>